<dbReference type="AlphaFoldDB" id="A0A5B7GI84"/>
<organism evidence="1 2">
    <name type="scientific">Portunus trituberculatus</name>
    <name type="common">Swimming crab</name>
    <name type="synonym">Neptunus trituberculatus</name>
    <dbReference type="NCBI Taxonomy" id="210409"/>
    <lineage>
        <taxon>Eukaryota</taxon>
        <taxon>Metazoa</taxon>
        <taxon>Ecdysozoa</taxon>
        <taxon>Arthropoda</taxon>
        <taxon>Crustacea</taxon>
        <taxon>Multicrustacea</taxon>
        <taxon>Malacostraca</taxon>
        <taxon>Eumalacostraca</taxon>
        <taxon>Eucarida</taxon>
        <taxon>Decapoda</taxon>
        <taxon>Pleocyemata</taxon>
        <taxon>Brachyura</taxon>
        <taxon>Eubrachyura</taxon>
        <taxon>Portunoidea</taxon>
        <taxon>Portunidae</taxon>
        <taxon>Portuninae</taxon>
        <taxon>Portunus</taxon>
    </lineage>
</organism>
<comment type="caution">
    <text evidence="1">The sequence shown here is derived from an EMBL/GenBank/DDBJ whole genome shotgun (WGS) entry which is preliminary data.</text>
</comment>
<evidence type="ECO:0000313" key="1">
    <source>
        <dbReference type="EMBL" id="MPC57296.1"/>
    </source>
</evidence>
<name>A0A5B7GI84_PORTR</name>
<evidence type="ECO:0000313" key="2">
    <source>
        <dbReference type="Proteomes" id="UP000324222"/>
    </source>
</evidence>
<sequence>MKHFQYSWSSSSSSSSLSLFFLHPGTGCESARDKSTSRFYGEMRWTQKWCLGLTCPVAYILVHCCSVEQRTRVGRRARQGPHQPIYTQVVPQVLAHTSQVCYHINLCKQK</sequence>
<protein>
    <submittedName>
        <fullName evidence="1">Uncharacterized protein</fullName>
    </submittedName>
</protein>
<gene>
    <name evidence="1" type="ORF">E2C01_051272</name>
</gene>
<dbReference type="EMBL" id="VSRR010014669">
    <property type="protein sequence ID" value="MPC57296.1"/>
    <property type="molecule type" value="Genomic_DNA"/>
</dbReference>
<reference evidence="1 2" key="1">
    <citation type="submission" date="2019-05" db="EMBL/GenBank/DDBJ databases">
        <title>Another draft genome of Portunus trituberculatus and its Hox gene families provides insights of decapod evolution.</title>
        <authorList>
            <person name="Jeong J.-H."/>
            <person name="Song I."/>
            <person name="Kim S."/>
            <person name="Choi T."/>
            <person name="Kim D."/>
            <person name="Ryu S."/>
            <person name="Kim W."/>
        </authorList>
    </citation>
    <scope>NUCLEOTIDE SEQUENCE [LARGE SCALE GENOMIC DNA]</scope>
    <source>
        <tissue evidence="1">Muscle</tissue>
    </source>
</reference>
<proteinExistence type="predicted"/>
<accession>A0A5B7GI84</accession>
<keyword evidence="2" id="KW-1185">Reference proteome</keyword>
<dbReference type="Proteomes" id="UP000324222">
    <property type="component" value="Unassembled WGS sequence"/>
</dbReference>